<feature type="non-terminal residue" evidence="1">
    <location>
        <position position="107"/>
    </location>
</feature>
<name>X1HXP8_9ZZZZ</name>
<reference evidence="1" key="1">
    <citation type="journal article" date="2014" name="Front. Microbiol.">
        <title>High frequency of phylogenetically diverse reductive dehalogenase-homologous genes in deep subseafloor sedimentary metagenomes.</title>
        <authorList>
            <person name="Kawai M."/>
            <person name="Futagami T."/>
            <person name="Toyoda A."/>
            <person name="Takaki Y."/>
            <person name="Nishi S."/>
            <person name="Hori S."/>
            <person name="Arai W."/>
            <person name="Tsubouchi T."/>
            <person name="Morono Y."/>
            <person name="Uchiyama I."/>
            <person name="Ito T."/>
            <person name="Fujiyama A."/>
            <person name="Inagaki F."/>
            <person name="Takami H."/>
        </authorList>
    </citation>
    <scope>NUCLEOTIDE SEQUENCE</scope>
    <source>
        <strain evidence="1">Expedition CK06-06</strain>
    </source>
</reference>
<proteinExistence type="predicted"/>
<comment type="caution">
    <text evidence="1">The sequence shown here is derived from an EMBL/GenBank/DDBJ whole genome shotgun (WGS) entry which is preliminary data.</text>
</comment>
<protein>
    <submittedName>
        <fullName evidence="1">Uncharacterized protein</fullName>
    </submittedName>
</protein>
<dbReference type="AlphaFoldDB" id="X1HXP8"/>
<dbReference type="EMBL" id="BARU01028841">
    <property type="protein sequence ID" value="GAH74936.1"/>
    <property type="molecule type" value="Genomic_DNA"/>
</dbReference>
<evidence type="ECO:0000313" key="1">
    <source>
        <dbReference type="EMBL" id="GAH74936.1"/>
    </source>
</evidence>
<accession>X1HXP8</accession>
<organism evidence="1">
    <name type="scientific">marine sediment metagenome</name>
    <dbReference type="NCBI Taxonomy" id="412755"/>
    <lineage>
        <taxon>unclassified sequences</taxon>
        <taxon>metagenomes</taxon>
        <taxon>ecological metagenomes</taxon>
    </lineage>
</organism>
<gene>
    <name evidence="1" type="ORF">S03H2_45988</name>
</gene>
<sequence length="107" mass="12148">MAQKVTRGTLKRFEVYITDLEGNPGDPDKCAVKLIKQGEYSYDSPKGPYTCSEIITDPPSGYWYADVALSSSMTLGNWIANFEWENEGVWDAAYFDFIVVDMVRPYI</sequence>